<reference evidence="1 2" key="1">
    <citation type="journal article" date="2020" name="Nature">
        <title>Six reference-quality genomes reveal evolution of bat adaptations.</title>
        <authorList>
            <person name="Jebb D."/>
            <person name="Huang Z."/>
            <person name="Pippel M."/>
            <person name="Hughes G.M."/>
            <person name="Lavrichenko K."/>
            <person name="Devanna P."/>
            <person name="Winkler S."/>
            <person name="Jermiin L.S."/>
            <person name="Skirmuntt E.C."/>
            <person name="Katzourakis A."/>
            <person name="Burkitt-Gray L."/>
            <person name="Ray D.A."/>
            <person name="Sullivan K.A.M."/>
            <person name="Roscito J.G."/>
            <person name="Kirilenko B.M."/>
            <person name="Davalos L.M."/>
            <person name="Corthals A.P."/>
            <person name="Power M.L."/>
            <person name="Jones G."/>
            <person name="Ransome R.D."/>
            <person name="Dechmann D.K.N."/>
            <person name="Locatelli A.G."/>
            <person name="Puechmaille S.J."/>
            <person name="Fedrigo O."/>
            <person name="Jarvis E.D."/>
            <person name="Hiller M."/>
            <person name="Vernes S.C."/>
            <person name="Myers E.W."/>
            <person name="Teeling E.C."/>
        </authorList>
    </citation>
    <scope>NUCLEOTIDE SEQUENCE [LARGE SCALE GENOMIC DNA]</scope>
    <source>
        <strain evidence="1">MRouAeg1</strain>
        <tissue evidence="1">Muscle</tissue>
    </source>
</reference>
<evidence type="ECO:0000313" key="2">
    <source>
        <dbReference type="Proteomes" id="UP000593571"/>
    </source>
</evidence>
<keyword evidence="2" id="KW-1185">Reference proteome</keyword>
<protein>
    <submittedName>
        <fullName evidence="1">Family with sequence similarity 135 member A</fullName>
    </submittedName>
</protein>
<organism evidence="1 2">
    <name type="scientific">Rousettus aegyptiacus</name>
    <name type="common">Egyptian fruit bat</name>
    <name type="synonym">Pteropus aegyptiacus</name>
    <dbReference type="NCBI Taxonomy" id="9407"/>
    <lineage>
        <taxon>Eukaryota</taxon>
        <taxon>Metazoa</taxon>
        <taxon>Chordata</taxon>
        <taxon>Craniata</taxon>
        <taxon>Vertebrata</taxon>
        <taxon>Euteleostomi</taxon>
        <taxon>Mammalia</taxon>
        <taxon>Eutheria</taxon>
        <taxon>Laurasiatheria</taxon>
        <taxon>Chiroptera</taxon>
        <taxon>Yinpterochiroptera</taxon>
        <taxon>Pteropodoidea</taxon>
        <taxon>Pteropodidae</taxon>
        <taxon>Rousettinae</taxon>
        <taxon>Rousettus</taxon>
    </lineage>
</organism>
<dbReference type="Proteomes" id="UP000593571">
    <property type="component" value="Unassembled WGS sequence"/>
</dbReference>
<gene>
    <name evidence="1" type="ORF">HJG63_004791</name>
</gene>
<accession>A0A7J8K848</accession>
<dbReference type="AlphaFoldDB" id="A0A7J8K848"/>
<dbReference type="EMBL" id="JACASE010000001">
    <property type="protein sequence ID" value="KAF6505056.1"/>
    <property type="molecule type" value="Genomic_DNA"/>
</dbReference>
<name>A0A7J8K848_ROUAE</name>
<comment type="caution">
    <text evidence="1">The sequence shown here is derived from an EMBL/GenBank/DDBJ whole genome shotgun (WGS) entry which is preliminary data.</text>
</comment>
<evidence type="ECO:0000313" key="1">
    <source>
        <dbReference type="EMBL" id="KAF6505056.1"/>
    </source>
</evidence>
<proteinExistence type="predicted"/>
<sequence length="69" mass="8093">MTEVQAMVEFSVELNKFYNVDLFQRGFYQIRASMKVPPRVPHRLEASLLHATGKPRNIFNLRKKRSEAT</sequence>